<dbReference type="Gene3D" id="1.10.8.60">
    <property type="match status" value="1"/>
</dbReference>
<dbReference type="InterPro" id="IPR028596">
    <property type="entry name" value="KATNA1"/>
</dbReference>
<dbReference type="GO" id="GO:0008568">
    <property type="term" value="F:microtubule severing ATPase activity"/>
    <property type="evidence" value="ECO:0007669"/>
    <property type="project" value="UniProtKB-EC"/>
</dbReference>
<dbReference type="GO" id="GO:0016887">
    <property type="term" value="F:ATP hydrolysis activity"/>
    <property type="evidence" value="ECO:0007669"/>
    <property type="project" value="InterPro"/>
</dbReference>
<dbReference type="GO" id="GO:0008017">
    <property type="term" value="F:microtubule binding"/>
    <property type="evidence" value="ECO:0007669"/>
    <property type="project" value="UniProtKB-UniRule"/>
</dbReference>
<gene>
    <name evidence="8" type="primary">KATNA1</name>
    <name evidence="11" type="ORF">HERI1096_LOCUS23686</name>
</gene>
<dbReference type="PANTHER" id="PTHR23074:SF19">
    <property type="entry name" value="KATANIN P60 ATPASE-CONTAINING SUBUNIT A1"/>
    <property type="match status" value="1"/>
</dbReference>
<dbReference type="GO" id="GO:0051013">
    <property type="term" value="P:microtubule severing"/>
    <property type="evidence" value="ECO:0007669"/>
    <property type="project" value="UniProtKB-UniRule"/>
</dbReference>
<evidence type="ECO:0000256" key="3">
    <source>
        <dbReference type="ARBA" id="ARBA00022701"/>
    </source>
</evidence>
<dbReference type="EMBL" id="HBHX01042715">
    <property type="protein sequence ID" value="CAE0122984.1"/>
    <property type="molecule type" value="Transcribed_RNA"/>
</dbReference>
<dbReference type="FunFam" id="1.10.8.60:FF:000025">
    <property type="entry name" value="Katanin p60 ATPase-containing subunit A1"/>
    <property type="match status" value="1"/>
</dbReference>
<comment type="function">
    <text evidence="8">Severs microtubules in an ATP-dependent manner. Microtubule severing may promote rapid reorganization of cellular microtubule arrays.</text>
</comment>
<organism evidence="11">
    <name type="scientific">Haptolina ericina</name>
    <dbReference type="NCBI Taxonomy" id="156174"/>
    <lineage>
        <taxon>Eukaryota</taxon>
        <taxon>Haptista</taxon>
        <taxon>Haptophyta</taxon>
        <taxon>Prymnesiophyceae</taxon>
        <taxon>Prymnesiales</taxon>
        <taxon>Prymnesiaceae</taxon>
        <taxon>Haptolina</taxon>
    </lineage>
</organism>
<comment type="subcellular location">
    <subcellularLocation>
        <location evidence="1 8">Cytoplasm</location>
        <location evidence="1 8">Cytoskeleton</location>
    </subcellularLocation>
</comment>
<protein>
    <recommendedName>
        <fullName evidence="8">Katanin p60 ATPase-containing subunit A1</fullName>
        <shortName evidence="8">Katanin p60 subunit A1</shortName>
        <ecNumber evidence="8">5.6.1.1</ecNumber>
    </recommendedName>
    <alternativeName>
        <fullName evidence="8">p60 katanin</fullName>
    </alternativeName>
</protein>
<dbReference type="PROSITE" id="PS00674">
    <property type="entry name" value="AAA"/>
    <property type="match status" value="1"/>
</dbReference>
<name>A0A7S3B2I8_9EUKA</name>
<keyword evidence="2 8" id="KW-0963">Cytoplasm</keyword>
<evidence type="ECO:0000313" key="11">
    <source>
        <dbReference type="EMBL" id="CAE0122984.1"/>
    </source>
</evidence>
<keyword evidence="6 8" id="KW-0206">Cytoskeleton</keyword>
<comment type="catalytic activity">
    <reaction evidence="8">
        <text>n ATP + n H2O + a microtubule = n ADP + n phosphate + (n+1) alpha/beta tubulin heterodimers.</text>
        <dbReference type="EC" id="5.6.1.1"/>
    </reaction>
</comment>
<feature type="compositionally biased region" description="Low complexity" evidence="9">
    <location>
        <begin position="162"/>
        <end position="175"/>
    </location>
</feature>
<dbReference type="InterPro" id="IPR027417">
    <property type="entry name" value="P-loop_NTPase"/>
</dbReference>
<evidence type="ECO:0000256" key="5">
    <source>
        <dbReference type="ARBA" id="ARBA00022840"/>
    </source>
</evidence>
<evidence type="ECO:0000256" key="1">
    <source>
        <dbReference type="ARBA" id="ARBA00004245"/>
    </source>
</evidence>
<dbReference type="GO" id="GO:0005874">
    <property type="term" value="C:microtubule"/>
    <property type="evidence" value="ECO:0007669"/>
    <property type="project" value="UniProtKB-KW"/>
</dbReference>
<dbReference type="FunFam" id="3.40.50.300:FF:000159">
    <property type="entry name" value="Katanin p60 ATPase-containing subunit A1"/>
    <property type="match status" value="1"/>
</dbReference>
<feature type="region of interest" description="Disordered" evidence="9">
    <location>
        <begin position="54"/>
        <end position="180"/>
    </location>
</feature>
<reference evidence="11" key="1">
    <citation type="submission" date="2021-01" db="EMBL/GenBank/DDBJ databases">
        <authorList>
            <person name="Corre E."/>
            <person name="Pelletier E."/>
            <person name="Niang G."/>
            <person name="Scheremetjew M."/>
            <person name="Finn R."/>
            <person name="Kale V."/>
            <person name="Holt S."/>
            <person name="Cochrane G."/>
            <person name="Meng A."/>
            <person name="Brown T."/>
            <person name="Cohen L."/>
        </authorList>
    </citation>
    <scope>NUCLEOTIDE SEQUENCE</scope>
    <source>
        <strain evidence="11">CCMP281</strain>
    </source>
</reference>
<evidence type="ECO:0000256" key="6">
    <source>
        <dbReference type="ARBA" id="ARBA00023212"/>
    </source>
</evidence>
<dbReference type="GO" id="GO:0005737">
    <property type="term" value="C:cytoplasm"/>
    <property type="evidence" value="ECO:0007669"/>
    <property type="project" value="UniProtKB-UniRule"/>
</dbReference>
<dbReference type="Pfam" id="PF00004">
    <property type="entry name" value="AAA"/>
    <property type="match status" value="1"/>
</dbReference>
<accession>A0A7S3B2I8</accession>
<evidence type="ECO:0000259" key="10">
    <source>
        <dbReference type="SMART" id="SM00382"/>
    </source>
</evidence>
<dbReference type="InterPro" id="IPR050304">
    <property type="entry name" value="MT-severing_AAA_ATPase"/>
</dbReference>
<feature type="binding site" evidence="8">
    <location>
        <begin position="245"/>
        <end position="252"/>
    </location>
    <ligand>
        <name>ATP</name>
        <dbReference type="ChEBI" id="CHEBI:30616"/>
    </ligand>
</feature>
<keyword evidence="3 8" id="KW-0493">Microtubule</keyword>
<evidence type="ECO:0000256" key="7">
    <source>
        <dbReference type="ARBA" id="ARBA00023235"/>
    </source>
</evidence>
<dbReference type="Pfam" id="PF17862">
    <property type="entry name" value="AAA_lid_3"/>
    <property type="match status" value="1"/>
</dbReference>
<dbReference type="AlphaFoldDB" id="A0A7S3B2I8"/>
<feature type="compositionally biased region" description="Basic and acidic residues" evidence="9">
    <location>
        <begin position="107"/>
        <end position="137"/>
    </location>
</feature>
<dbReference type="SMART" id="SM00382">
    <property type="entry name" value="AAA"/>
    <property type="match status" value="1"/>
</dbReference>
<dbReference type="InterPro" id="IPR041569">
    <property type="entry name" value="AAA_lid_3"/>
</dbReference>
<feature type="compositionally biased region" description="Gly residues" evidence="9">
    <location>
        <begin position="147"/>
        <end position="156"/>
    </location>
</feature>
<feature type="domain" description="AAA+ ATPase" evidence="10">
    <location>
        <begin position="237"/>
        <end position="378"/>
    </location>
</feature>
<evidence type="ECO:0000256" key="4">
    <source>
        <dbReference type="ARBA" id="ARBA00022741"/>
    </source>
</evidence>
<dbReference type="EC" id="5.6.1.1" evidence="8"/>
<sequence>MRTKWLKAKEDLAAEFRVVKEITAELARFKEPPGGMAGKVGAHLPDPVWNEMLRRPLDDPALGGWEDDRHDSGDPDVWPPPTPQPDARRAPLPRRSPPASDQLPGWARREPPASREPPRRDEPRRREPPPRREEPAARGRPSAAAGAGRGANGGGRAEASRKPAVPARPKPAAAKFGEGASAGERELIDMIEREILDAKPNVHWDDIAGLEEAKRVLEEAVVLPLLMPDYFQGIRRPWKGVLMFGPPGTGKTLLAKAVATECGTSFFSLAPATLASKWRGDSERMVRLLFDMARFYAPSTIFIDEIDCLAGQRGASGEHEASRRVKSELLVQMDGVGGSEEGSERKPVTVLAATNFPWDLDEALRRRLEKRIYIPLPEPEDIKALLQINLKTVLLEEGVDLDQLAHKMKGYSGADVTNVCRDAAMMPMRRRIKGLKREEIKNLNEKVEDLPVSQADLGEAFSRVNSSVSADDISKHKQWLSEFGST</sequence>
<comment type="similarity">
    <text evidence="8">Belongs to the AAA ATPase family. Katanin p60 subunit A1 subfamily.</text>
</comment>
<dbReference type="InterPro" id="IPR003959">
    <property type="entry name" value="ATPase_AAA_core"/>
</dbReference>
<dbReference type="GO" id="GO:0005524">
    <property type="term" value="F:ATP binding"/>
    <property type="evidence" value="ECO:0007669"/>
    <property type="project" value="UniProtKB-KW"/>
</dbReference>
<keyword evidence="4 8" id="KW-0547">Nucleotide-binding</keyword>
<dbReference type="InterPro" id="IPR015415">
    <property type="entry name" value="Spast_Vps4_C"/>
</dbReference>
<dbReference type="HAMAP" id="MF_03023">
    <property type="entry name" value="Katanin_p60_A1"/>
    <property type="match status" value="1"/>
</dbReference>
<proteinExistence type="inferred from homology"/>
<keyword evidence="7 8" id="KW-0413">Isomerase</keyword>
<evidence type="ECO:0000256" key="9">
    <source>
        <dbReference type="SAM" id="MobiDB-lite"/>
    </source>
</evidence>
<dbReference type="Gene3D" id="3.40.50.300">
    <property type="entry name" value="P-loop containing nucleotide triphosphate hydrolases"/>
    <property type="match status" value="1"/>
</dbReference>
<evidence type="ECO:0000256" key="8">
    <source>
        <dbReference type="HAMAP-Rule" id="MF_03023"/>
    </source>
</evidence>
<dbReference type="InterPro" id="IPR003593">
    <property type="entry name" value="AAA+_ATPase"/>
</dbReference>
<dbReference type="Pfam" id="PF09336">
    <property type="entry name" value="Vps4_C"/>
    <property type="match status" value="1"/>
</dbReference>
<keyword evidence="5 8" id="KW-0067">ATP-binding</keyword>
<evidence type="ECO:0000256" key="2">
    <source>
        <dbReference type="ARBA" id="ARBA00022490"/>
    </source>
</evidence>
<dbReference type="PANTHER" id="PTHR23074">
    <property type="entry name" value="AAA DOMAIN-CONTAINING"/>
    <property type="match status" value="1"/>
</dbReference>
<dbReference type="SUPFAM" id="SSF52540">
    <property type="entry name" value="P-loop containing nucleoside triphosphate hydrolases"/>
    <property type="match status" value="1"/>
</dbReference>
<dbReference type="InterPro" id="IPR003960">
    <property type="entry name" value="ATPase_AAA_CS"/>
</dbReference>